<dbReference type="Proteomes" id="UP000030764">
    <property type="component" value="Unassembled WGS sequence"/>
</dbReference>
<name>A0A085NJA7_9BILA</name>
<dbReference type="EMBL" id="KL367494">
    <property type="protein sequence ID" value="KFD69553.1"/>
    <property type="molecule type" value="Genomic_DNA"/>
</dbReference>
<evidence type="ECO:0000313" key="2">
    <source>
        <dbReference type="EMBL" id="KFD57035.1"/>
    </source>
</evidence>
<gene>
    <name evidence="2" type="ORF">M513_01920</name>
    <name evidence="3" type="ORF">M514_01920</name>
</gene>
<dbReference type="EMBL" id="KL363190">
    <property type="protein sequence ID" value="KFD57035.1"/>
    <property type="molecule type" value="Genomic_DNA"/>
</dbReference>
<evidence type="ECO:0000313" key="3">
    <source>
        <dbReference type="EMBL" id="KFD69553.1"/>
    </source>
</evidence>
<dbReference type="Proteomes" id="UP000030758">
    <property type="component" value="Unassembled WGS sequence"/>
</dbReference>
<proteinExistence type="predicted"/>
<evidence type="ECO:0000256" key="1">
    <source>
        <dbReference type="SAM" id="MobiDB-lite"/>
    </source>
</evidence>
<keyword evidence="4" id="KW-1185">Reference proteome</keyword>
<accession>A0A085NJA7</accession>
<feature type="region of interest" description="Disordered" evidence="1">
    <location>
        <begin position="1"/>
        <end position="44"/>
    </location>
</feature>
<sequence length="76" mass="8619">MDEVGTVGNKKGKRPSTKKEQEQQLPRTGNGFVKSFYHGPGIHRAPQLSTIMPVRFEQRQRRLAESVCSRPISPTR</sequence>
<protein>
    <submittedName>
        <fullName evidence="3">Uncharacterized protein</fullName>
    </submittedName>
</protein>
<reference evidence="3 4" key="1">
    <citation type="journal article" date="2014" name="Nat. Genet.">
        <title>Genome and transcriptome of the porcine whipworm Trichuris suis.</title>
        <authorList>
            <person name="Jex A.R."/>
            <person name="Nejsum P."/>
            <person name="Schwarz E.M."/>
            <person name="Hu L."/>
            <person name="Young N.D."/>
            <person name="Hall R.S."/>
            <person name="Korhonen P.K."/>
            <person name="Liao S."/>
            <person name="Thamsborg S."/>
            <person name="Xia J."/>
            <person name="Xu P."/>
            <person name="Wang S."/>
            <person name="Scheerlinck J.P."/>
            <person name="Hofmann A."/>
            <person name="Sternberg P.W."/>
            <person name="Wang J."/>
            <person name="Gasser R.B."/>
        </authorList>
    </citation>
    <scope>NUCLEOTIDE SEQUENCE [LARGE SCALE GENOMIC DNA]</scope>
    <source>
        <strain evidence="3">DCEP-RM93F</strain>
        <strain evidence="2">DCEP-RM93M</strain>
    </source>
</reference>
<organism evidence="3">
    <name type="scientific">Trichuris suis</name>
    <name type="common">pig whipworm</name>
    <dbReference type="NCBI Taxonomy" id="68888"/>
    <lineage>
        <taxon>Eukaryota</taxon>
        <taxon>Metazoa</taxon>
        <taxon>Ecdysozoa</taxon>
        <taxon>Nematoda</taxon>
        <taxon>Enoplea</taxon>
        <taxon>Dorylaimia</taxon>
        <taxon>Trichinellida</taxon>
        <taxon>Trichuridae</taxon>
        <taxon>Trichuris</taxon>
    </lineage>
</organism>
<dbReference type="AlphaFoldDB" id="A0A085NJA7"/>
<evidence type="ECO:0000313" key="4">
    <source>
        <dbReference type="Proteomes" id="UP000030764"/>
    </source>
</evidence>